<evidence type="ECO:0000256" key="6">
    <source>
        <dbReference type="ARBA" id="ARBA00023134"/>
    </source>
</evidence>
<dbReference type="InterPro" id="IPR005835">
    <property type="entry name" value="NTP_transferase_dom"/>
</dbReference>
<dbReference type="GO" id="GO:0004475">
    <property type="term" value="F:mannose-1-phosphate guanylyltransferase (GTP) activity"/>
    <property type="evidence" value="ECO:0007669"/>
    <property type="project" value="UniProtKB-EC"/>
</dbReference>
<evidence type="ECO:0000259" key="8">
    <source>
        <dbReference type="Pfam" id="PF00483"/>
    </source>
</evidence>
<evidence type="ECO:0000313" key="10">
    <source>
        <dbReference type="EMBL" id="MBI4727565.1"/>
    </source>
</evidence>
<reference evidence="10" key="1">
    <citation type="submission" date="2020-07" db="EMBL/GenBank/DDBJ databases">
        <title>Huge and variable diversity of episymbiotic CPR bacteria and DPANN archaea in groundwater ecosystems.</title>
        <authorList>
            <person name="He C.Y."/>
            <person name="Keren R."/>
            <person name="Whittaker M."/>
            <person name="Farag I.F."/>
            <person name="Doudna J."/>
            <person name="Cate J.H.D."/>
            <person name="Banfield J.F."/>
        </authorList>
    </citation>
    <scope>NUCLEOTIDE SEQUENCE</scope>
    <source>
        <strain evidence="10">NC_groundwater_1520_Pr4_B-0.1um_53_5</strain>
    </source>
</reference>
<dbReference type="Gene3D" id="3.90.550.10">
    <property type="entry name" value="Spore Coat Polysaccharide Biosynthesis Protein SpsA, Chain A"/>
    <property type="match status" value="1"/>
</dbReference>
<keyword evidence="3" id="KW-0808">Transferase</keyword>
<dbReference type="GO" id="GO:0009298">
    <property type="term" value="P:GDP-mannose biosynthetic process"/>
    <property type="evidence" value="ECO:0007669"/>
    <property type="project" value="TreeGrafter"/>
</dbReference>
<evidence type="ECO:0000256" key="3">
    <source>
        <dbReference type="ARBA" id="ARBA00022679"/>
    </source>
</evidence>
<dbReference type="Pfam" id="PF22640">
    <property type="entry name" value="ManC_GMP_beta-helix"/>
    <property type="match status" value="1"/>
</dbReference>
<evidence type="ECO:0000256" key="5">
    <source>
        <dbReference type="ARBA" id="ARBA00022741"/>
    </source>
</evidence>
<evidence type="ECO:0000259" key="9">
    <source>
        <dbReference type="Pfam" id="PF22640"/>
    </source>
</evidence>
<dbReference type="AlphaFoldDB" id="A0A933ML99"/>
<dbReference type="PANTHER" id="PTHR46390">
    <property type="entry name" value="MANNOSE-1-PHOSPHATE GUANYLYLTRANSFERASE"/>
    <property type="match status" value="1"/>
</dbReference>
<evidence type="ECO:0000256" key="1">
    <source>
        <dbReference type="ARBA" id="ARBA00006115"/>
    </source>
</evidence>
<dbReference type="CDD" id="cd02509">
    <property type="entry name" value="GDP-M1P_Guanylyltransferase"/>
    <property type="match status" value="1"/>
</dbReference>
<organism evidence="10 11">
    <name type="scientific">candidate division TA06 bacterium</name>
    <dbReference type="NCBI Taxonomy" id="2250710"/>
    <lineage>
        <taxon>Bacteria</taxon>
        <taxon>Bacteria division TA06</taxon>
    </lineage>
</organism>
<sequence length="356" mass="39708">MENLYAVVLAGGRGERFWPKSRSNMPKQLLTLTGQSSMLAETLNRVGSLAPVERQWVVTGEDLVKSIEKIGIVGPRLIGEPAGKNTAPAIAVAAAEIAREDPEAVMMVLPSDHFINDVPRFRQTLEQGAVLARRGYLATIGIAPDRPETGYGYIERGEMLPNCEIPCFAVKSFREKPNQITAAKFVKSGYFYWNGGIYVWKTKTILEQIKKHLPQLHRKLEVWQKAGGLSAGPEKFAKFYREVEKISIDYGVMEKAEKVAVIKGDFGWDDLGSWEAVERFYPRDRRQNVLVGNCLAIESQNNLVYSDDGMVAALGLKDIIIVQSQGAVLVCHRSKVQEVRKVIEELSKQANGKKFI</sequence>
<dbReference type="InterPro" id="IPR049577">
    <property type="entry name" value="GMPP_N"/>
</dbReference>
<dbReference type="GO" id="GO:0005525">
    <property type="term" value="F:GTP binding"/>
    <property type="evidence" value="ECO:0007669"/>
    <property type="project" value="UniProtKB-KW"/>
</dbReference>
<keyword evidence="6" id="KW-0342">GTP-binding</keyword>
<evidence type="ECO:0000256" key="2">
    <source>
        <dbReference type="ARBA" id="ARBA00012387"/>
    </source>
</evidence>
<dbReference type="Pfam" id="PF00483">
    <property type="entry name" value="NTP_transferase"/>
    <property type="match status" value="1"/>
</dbReference>
<dbReference type="EC" id="2.7.7.13" evidence="2"/>
<comment type="caution">
    <text evidence="10">The sequence shown here is derived from an EMBL/GenBank/DDBJ whole genome shotgun (WGS) entry which is preliminary data.</text>
</comment>
<dbReference type="SUPFAM" id="SSF159283">
    <property type="entry name" value="Guanosine diphospho-D-mannose pyrophosphorylase/mannose-6-phosphate isomerase linker domain"/>
    <property type="match status" value="1"/>
</dbReference>
<feature type="domain" description="MannoseP isomerase/GMP-like beta-helix" evidence="9">
    <location>
        <begin position="292"/>
        <end position="346"/>
    </location>
</feature>
<comment type="catalytic activity">
    <reaction evidence="7">
        <text>alpha-D-mannose 1-phosphate + GTP + H(+) = GDP-alpha-D-mannose + diphosphate</text>
        <dbReference type="Rhea" id="RHEA:15229"/>
        <dbReference type="ChEBI" id="CHEBI:15378"/>
        <dbReference type="ChEBI" id="CHEBI:33019"/>
        <dbReference type="ChEBI" id="CHEBI:37565"/>
        <dbReference type="ChEBI" id="CHEBI:57527"/>
        <dbReference type="ChEBI" id="CHEBI:58409"/>
        <dbReference type="EC" id="2.7.7.13"/>
    </reaction>
</comment>
<dbReference type="InterPro" id="IPR051161">
    <property type="entry name" value="Mannose-6P_isomerase_type2"/>
</dbReference>
<feature type="domain" description="Nucleotidyl transferase" evidence="8">
    <location>
        <begin position="6"/>
        <end position="277"/>
    </location>
</feature>
<evidence type="ECO:0000256" key="7">
    <source>
        <dbReference type="ARBA" id="ARBA00047343"/>
    </source>
</evidence>
<evidence type="ECO:0000313" key="11">
    <source>
        <dbReference type="Proteomes" id="UP000736328"/>
    </source>
</evidence>
<dbReference type="SUPFAM" id="SSF53448">
    <property type="entry name" value="Nucleotide-diphospho-sugar transferases"/>
    <property type="match status" value="1"/>
</dbReference>
<dbReference type="InterPro" id="IPR054566">
    <property type="entry name" value="ManC/GMP-like_b-helix"/>
</dbReference>
<keyword evidence="4 10" id="KW-0548">Nucleotidyltransferase</keyword>
<gene>
    <name evidence="10" type="ORF">HY768_10190</name>
</gene>
<dbReference type="FunFam" id="3.90.550.10:FF:000046">
    <property type="entry name" value="Mannose-1-phosphate guanylyltransferase (GDP)"/>
    <property type="match status" value="1"/>
</dbReference>
<dbReference type="EMBL" id="JACQXR010000138">
    <property type="protein sequence ID" value="MBI4727565.1"/>
    <property type="molecule type" value="Genomic_DNA"/>
</dbReference>
<dbReference type="PANTHER" id="PTHR46390:SF1">
    <property type="entry name" value="MANNOSE-1-PHOSPHATE GUANYLYLTRANSFERASE"/>
    <property type="match status" value="1"/>
</dbReference>
<protein>
    <recommendedName>
        <fullName evidence="2">mannose-1-phosphate guanylyltransferase</fullName>
        <ecNumber evidence="2">2.7.7.13</ecNumber>
    </recommendedName>
</protein>
<comment type="similarity">
    <text evidence="1">Belongs to the mannose-6-phosphate isomerase type 2 family.</text>
</comment>
<proteinExistence type="inferred from homology"/>
<accession>A0A933ML99</accession>
<keyword evidence="5" id="KW-0547">Nucleotide-binding</keyword>
<name>A0A933ML99_UNCT6</name>
<dbReference type="Proteomes" id="UP000736328">
    <property type="component" value="Unassembled WGS sequence"/>
</dbReference>
<dbReference type="InterPro" id="IPR029044">
    <property type="entry name" value="Nucleotide-diphossugar_trans"/>
</dbReference>
<evidence type="ECO:0000256" key="4">
    <source>
        <dbReference type="ARBA" id="ARBA00022695"/>
    </source>
</evidence>